<sequence>MSEDAVEQVGWSGRRDDIVEALDALATITPDSPPRWPDFTNAIHWLVDDTSWDRYQELGDERFNPAAYVGPLLRDDHEVDVITAVLDPLLAVLRDLGPVRPDAEYLARSSTHAGWTSSSRTSLATARPTAGPRAGAAGAASRRSSLVVPRSRGLLDKYMPLQYMPWHLSRRPIRRSCSPTSSAARRGCTTFADLVRCETRLYNALNDRLRERHGIVTSQYEFLHYLRQHPASRVAGGGGPEGAAHGASSTSTCRYSICHGI</sequence>
<dbReference type="Proteomes" id="UP001597045">
    <property type="component" value="Unassembled WGS sequence"/>
</dbReference>
<dbReference type="NCBIfam" id="NF047838">
    <property type="entry name" value="SCO4402_fam"/>
    <property type="match status" value="1"/>
</dbReference>
<evidence type="ECO:0000256" key="1">
    <source>
        <dbReference type="SAM" id="MobiDB-lite"/>
    </source>
</evidence>
<evidence type="ECO:0000313" key="3">
    <source>
        <dbReference type="Proteomes" id="UP001597045"/>
    </source>
</evidence>
<comment type="caution">
    <text evidence="2">The sequence shown here is derived from an EMBL/GenBank/DDBJ whole genome shotgun (WGS) entry which is preliminary data.</text>
</comment>
<proteinExistence type="predicted"/>
<gene>
    <name evidence="2" type="ORF">ACFQ1S_11955</name>
</gene>
<feature type="compositionally biased region" description="Low complexity" evidence="1">
    <location>
        <begin position="116"/>
        <end position="142"/>
    </location>
</feature>
<dbReference type="Pfam" id="PF25656">
    <property type="entry name" value="DUF7945"/>
    <property type="match status" value="1"/>
</dbReference>
<evidence type="ECO:0000313" key="2">
    <source>
        <dbReference type="EMBL" id="MFD1046221.1"/>
    </source>
</evidence>
<dbReference type="EMBL" id="JBHTIS010000565">
    <property type="protein sequence ID" value="MFD1046221.1"/>
    <property type="molecule type" value="Genomic_DNA"/>
</dbReference>
<dbReference type="InterPro" id="IPR057705">
    <property type="entry name" value="DUF7945"/>
</dbReference>
<name>A0ABW3M6K9_9PSEU</name>
<accession>A0ABW3M6K9</accession>
<keyword evidence="3" id="KW-1185">Reference proteome</keyword>
<reference evidence="3" key="1">
    <citation type="journal article" date="2019" name="Int. J. Syst. Evol. Microbiol.">
        <title>The Global Catalogue of Microorganisms (GCM) 10K type strain sequencing project: providing services to taxonomists for standard genome sequencing and annotation.</title>
        <authorList>
            <consortium name="The Broad Institute Genomics Platform"/>
            <consortium name="The Broad Institute Genome Sequencing Center for Infectious Disease"/>
            <person name="Wu L."/>
            <person name="Ma J."/>
        </authorList>
    </citation>
    <scope>NUCLEOTIDE SEQUENCE [LARGE SCALE GENOMIC DNA]</scope>
    <source>
        <strain evidence="3">JCM 31486</strain>
    </source>
</reference>
<protein>
    <submittedName>
        <fullName evidence="2">Uncharacterized protein</fullName>
    </submittedName>
</protein>
<organism evidence="2 3">
    <name type="scientific">Kibdelosporangium lantanae</name>
    <dbReference type="NCBI Taxonomy" id="1497396"/>
    <lineage>
        <taxon>Bacteria</taxon>
        <taxon>Bacillati</taxon>
        <taxon>Actinomycetota</taxon>
        <taxon>Actinomycetes</taxon>
        <taxon>Pseudonocardiales</taxon>
        <taxon>Pseudonocardiaceae</taxon>
        <taxon>Kibdelosporangium</taxon>
    </lineage>
</organism>
<feature type="region of interest" description="Disordered" evidence="1">
    <location>
        <begin position="115"/>
        <end position="142"/>
    </location>
</feature>